<comment type="caution">
    <text evidence="2">The sequence shown here is derived from an EMBL/GenBank/DDBJ whole genome shotgun (WGS) entry which is preliminary data.</text>
</comment>
<dbReference type="Proteomes" id="UP001222932">
    <property type="component" value="Unassembled WGS sequence"/>
</dbReference>
<dbReference type="EMBL" id="BTCM01000004">
    <property type="protein sequence ID" value="GMK57807.1"/>
    <property type="molecule type" value="Genomic_DNA"/>
</dbReference>
<feature type="domain" description="Fe2OG dioxygenase" evidence="1">
    <location>
        <begin position="113"/>
        <end position="216"/>
    </location>
</feature>
<keyword evidence="3" id="KW-1185">Reference proteome</keyword>
<evidence type="ECO:0000313" key="3">
    <source>
        <dbReference type="Proteomes" id="UP001222932"/>
    </source>
</evidence>
<dbReference type="Gene3D" id="2.60.120.590">
    <property type="entry name" value="Alpha-ketoglutarate-dependent dioxygenase AlkB-like"/>
    <property type="match status" value="1"/>
</dbReference>
<dbReference type="GO" id="GO:0016706">
    <property type="term" value="F:2-oxoglutarate-dependent dioxygenase activity"/>
    <property type="evidence" value="ECO:0007669"/>
    <property type="project" value="TreeGrafter"/>
</dbReference>
<reference evidence="2" key="2">
    <citation type="submission" date="2023-06" db="EMBL/GenBank/DDBJ databases">
        <authorList>
            <person name="Kobayashi Y."/>
            <person name="Kayamori A."/>
            <person name="Aoki K."/>
            <person name="Shiwa Y."/>
            <person name="Fujita N."/>
            <person name="Sugita T."/>
            <person name="Iwasaki W."/>
            <person name="Tanaka N."/>
            <person name="Takashima M."/>
        </authorList>
    </citation>
    <scope>NUCLEOTIDE SEQUENCE</scope>
    <source>
        <strain evidence="2">HIS016</strain>
    </source>
</reference>
<dbReference type="GO" id="GO:0005759">
    <property type="term" value="C:mitochondrial matrix"/>
    <property type="evidence" value="ECO:0007669"/>
    <property type="project" value="TreeGrafter"/>
</dbReference>
<proteinExistence type="predicted"/>
<dbReference type="InterPro" id="IPR037151">
    <property type="entry name" value="AlkB-like_sf"/>
</dbReference>
<dbReference type="PANTHER" id="PTHR21052:SF0">
    <property type="entry name" value="ALPHA-KETOGLUTARATE-DEPENDENT DIOXYGENASE ALKB HOMOLOG 7, MITOCHONDRIAL"/>
    <property type="match status" value="1"/>
</dbReference>
<dbReference type="PANTHER" id="PTHR21052">
    <property type="entry name" value="SPERMATOGENESIS ASSOCIATED 11-RELATED"/>
    <property type="match status" value="1"/>
</dbReference>
<dbReference type="PROSITE" id="PS51471">
    <property type="entry name" value="FE2OG_OXY"/>
    <property type="match status" value="1"/>
</dbReference>
<evidence type="ECO:0000259" key="1">
    <source>
        <dbReference type="PROSITE" id="PS51471"/>
    </source>
</evidence>
<accession>A0AAD3TWQ1</accession>
<dbReference type="InterPro" id="IPR027450">
    <property type="entry name" value="AlkB-like"/>
</dbReference>
<evidence type="ECO:0000313" key="2">
    <source>
        <dbReference type="EMBL" id="GMK57807.1"/>
    </source>
</evidence>
<dbReference type="SUPFAM" id="SSF51197">
    <property type="entry name" value="Clavaminate synthase-like"/>
    <property type="match status" value="1"/>
</dbReference>
<name>A0AAD3TWQ1_9TREE</name>
<sequence length="223" mass="24073">MTRSASSSSLASLNSLFDDDAEIIPASRTPPPIAGLYIFPSLLPAAVASAALCAISAADHFGSRDQVMLFSRPPSAGPSSLPPHLTELDTTLARLLHPLLPPETHALAFKQPLARQVILNLYAPGTGISPHIDLPNRYADGIVGVSLAGGCVMTFTRDGERHDVYLPPRSVYVMSGEARWEWEHGIAYRAEDVVLDGEERTVPRAVRLSVTLRWMKEGAGLLR</sequence>
<protein>
    <recommendedName>
        <fullName evidence="1">Fe2OG dioxygenase domain-containing protein</fullName>
    </recommendedName>
</protein>
<dbReference type="GO" id="GO:0006631">
    <property type="term" value="P:fatty acid metabolic process"/>
    <property type="evidence" value="ECO:0007669"/>
    <property type="project" value="TreeGrafter"/>
</dbReference>
<gene>
    <name evidence="2" type="ORF">CspeluHIS016_0406410</name>
</gene>
<dbReference type="AlphaFoldDB" id="A0AAD3TWQ1"/>
<reference evidence="2" key="1">
    <citation type="journal article" date="2023" name="BMC Genomics">
        <title>Chromosome-level genome assemblies of Cutaneotrichosporon spp. (Trichosporonales, Basidiomycota) reveal imbalanced evolution between nucleotide sequences and chromosome synteny.</title>
        <authorList>
            <person name="Kobayashi Y."/>
            <person name="Kayamori A."/>
            <person name="Aoki K."/>
            <person name="Shiwa Y."/>
            <person name="Matsutani M."/>
            <person name="Fujita N."/>
            <person name="Sugita T."/>
            <person name="Iwasaki W."/>
            <person name="Tanaka N."/>
            <person name="Takashima M."/>
        </authorList>
    </citation>
    <scope>NUCLEOTIDE SEQUENCE</scope>
    <source>
        <strain evidence="2">HIS016</strain>
    </source>
</reference>
<organism evidence="2 3">
    <name type="scientific">Cutaneotrichosporon spelunceum</name>
    <dbReference type="NCBI Taxonomy" id="1672016"/>
    <lineage>
        <taxon>Eukaryota</taxon>
        <taxon>Fungi</taxon>
        <taxon>Dikarya</taxon>
        <taxon>Basidiomycota</taxon>
        <taxon>Agaricomycotina</taxon>
        <taxon>Tremellomycetes</taxon>
        <taxon>Trichosporonales</taxon>
        <taxon>Trichosporonaceae</taxon>
        <taxon>Cutaneotrichosporon</taxon>
    </lineage>
</organism>
<dbReference type="InterPro" id="IPR005123">
    <property type="entry name" value="Oxoglu/Fe-dep_dioxygenase_dom"/>
</dbReference>
<dbReference type="InterPro" id="IPR032870">
    <property type="entry name" value="ALKBH7-like"/>
</dbReference>
<dbReference type="GO" id="GO:0006974">
    <property type="term" value="P:DNA damage response"/>
    <property type="evidence" value="ECO:0007669"/>
    <property type="project" value="InterPro"/>
</dbReference>
<dbReference type="Pfam" id="PF13532">
    <property type="entry name" value="2OG-FeII_Oxy_2"/>
    <property type="match status" value="1"/>
</dbReference>